<organism evidence="1 2">
    <name type="scientific">Candidatus Daviesbacteria bacterium GW2011_GWF2_38_6</name>
    <dbReference type="NCBI Taxonomy" id="1618432"/>
    <lineage>
        <taxon>Bacteria</taxon>
        <taxon>Candidatus Daviesiibacteriota</taxon>
    </lineage>
</organism>
<name>A0A0G0KBA9_9BACT</name>
<feature type="non-terminal residue" evidence="1">
    <location>
        <position position="24"/>
    </location>
</feature>
<evidence type="ECO:0000313" key="1">
    <source>
        <dbReference type="EMBL" id="KKQ76953.1"/>
    </source>
</evidence>
<proteinExistence type="predicted"/>
<sequence>MKKNIVREGYNKAAEDYSASRDEF</sequence>
<dbReference type="Proteomes" id="UP000034324">
    <property type="component" value="Unassembled WGS sequence"/>
</dbReference>
<reference evidence="1 2" key="1">
    <citation type="journal article" date="2015" name="Nature">
        <title>rRNA introns, odd ribosomes, and small enigmatic genomes across a large radiation of phyla.</title>
        <authorList>
            <person name="Brown C.T."/>
            <person name="Hug L.A."/>
            <person name="Thomas B.C."/>
            <person name="Sharon I."/>
            <person name="Castelle C.J."/>
            <person name="Singh A."/>
            <person name="Wilkins M.J."/>
            <person name="Williams K.H."/>
            <person name="Banfield J.F."/>
        </authorList>
    </citation>
    <scope>NUCLEOTIDE SEQUENCE [LARGE SCALE GENOMIC DNA]</scope>
</reference>
<comment type="caution">
    <text evidence="1">The sequence shown here is derived from an EMBL/GenBank/DDBJ whole genome shotgun (WGS) entry which is preliminary data.</text>
</comment>
<dbReference type="AlphaFoldDB" id="A0A0G0KBA9"/>
<accession>A0A0G0KBA9</accession>
<gene>
    <name evidence="1" type="ORF">US99_C0054G0014</name>
</gene>
<dbReference type="EMBL" id="LBVC01000054">
    <property type="protein sequence ID" value="KKQ76953.1"/>
    <property type="molecule type" value="Genomic_DNA"/>
</dbReference>
<protein>
    <submittedName>
        <fullName evidence="1">Uncharacterized protein</fullName>
    </submittedName>
</protein>
<evidence type="ECO:0000313" key="2">
    <source>
        <dbReference type="Proteomes" id="UP000034324"/>
    </source>
</evidence>